<comment type="catalytic activity">
    <reaction evidence="2">
        <text>2 GTP = 3',3'-c-di-GMP + 2 diphosphate</text>
        <dbReference type="Rhea" id="RHEA:24898"/>
        <dbReference type="ChEBI" id="CHEBI:33019"/>
        <dbReference type="ChEBI" id="CHEBI:37565"/>
        <dbReference type="ChEBI" id="CHEBI:58805"/>
        <dbReference type="EC" id="2.7.7.65"/>
    </reaction>
</comment>
<feature type="domain" description="GGDEF" evidence="5">
    <location>
        <begin position="662"/>
        <end position="791"/>
    </location>
</feature>
<dbReference type="Pfam" id="PF13181">
    <property type="entry name" value="TPR_8"/>
    <property type="match status" value="1"/>
</dbReference>
<dbReference type="Pfam" id="PF14938">
    <property type="entry name" value="SNAP"/>
    <property type="match status" value="1"/>
</dbReference>
<keyword evidence="3" id="KW-0802">TPR repeat</keyword>
<organism evidence="6 7">
    <name type="scientific">Marinomonas sargassi</name>
    <dbReference type="NCBI Taxonomy" id="2984494"/>
    <lineage>
        <taxon>Bacteria</taxon>
        <taxon>Pseudomonadati</taxon>
        <taxon>Pseudomonadota</taxon>
        <taxon>Gammaproteobacteria</taxon>
        <taxon>Oceanospirillales</taxon>
        <taxon>Oceanospirillaceae</taxon>
        <taxon>Marinomonas</taxon>
    </lineage>
</organism>
<keyword evidence="6" id="KW-0808">Transferase</keyword>
<dbReference type="Gene3D" id="1.25.40.10">
    <property type="entry name" value="Tetratricopeptide repeat domain"/>
    <property type="match status" value="2"/>
</dbReference>
<evidence type="ECO:0000256" key="1">
    <source>
        <dbReference type="ARBA" id="ARBA00012528"/>
    </source>
</evidence>
<dbReference type="Gene3D" id="3.30.70.270">
    <property type="match status" value="1"/>
</dbReference>
<dbReference type="PANTHER" id="PTHR45138">
    <property type="entry name" value="REGULATORY COMPONENTS OF SENSORY TRANSDUCTION SYSTEM"/>
    <property type="match status" value="1"/>
</dbReference>
<dbReference type="SUPFAM" id="SSF48452">
    <property type="entry name" value="TPR-like"/>
    <property type="match status" value="4"/>
</dbReference>
<dbReference type="PROSITE" id="PS50005">
    <property type="entry name" value="TPR"/>
    <property type="match status" value="2"/>
</dbReference>
<evidence type="ECO:0000313" key="7">
    <source>
        <dbReference type="Proteomes" id="UP001209713"/>
    </source>
</evidence>
<dbReference type="NCBIfam" id="TIGR00254">
    <property type="entry name" value="GGDEF"/>
    <property type="match status" value="1"/>
</dbReference>
<dbReference type="CDD" id="cd01949">
    <property type="entry name" value="GGDEF"/>
    <property type="match status" value="1"/>
</dbReference>
<dbReference type="Pfam" id="PF13424">
    <property type="entry name" value="TPR_12"/>
    <property type="match status" value="2"/>
</dbReference>
<dbReference type="InterPro" id="IPR043128">
    <property type="entry name" value="Rev_trsase/Diguanyl_cyclase"/>
</dbReference>
<evidence type="ECO:0000256" key="4">
    <source>
        <dbReference type="SAM" id="Phobius"/>
    </source>
</evidence>
<keyword evidence="4" id="KW-0812">Transmembrane</keyword>
<sequence>MSKEIGSTQHVEVLKHTNTKPYTLGGYVLKCITYILLAFAFTQAYSSEMNPDVPVSAKNTLQRALSLFNNNQYEKSNELANQALLLAQGNNNLKTKAQTHVLLAELASKEKNISKGIEHYRQAAQTYAIMQSDIDQIRYLNEYVILLLKNKNDELADSAVNDLIGSIDKKKSDFFNGMVLSMKAQVYFAQKHFKEAEEEYKKALSVLTAPDEMTQKKRGAVFRKIAEIHKRLKNREETAFFYKEALAIFTSLNDIKNMARTLKTLAEAERYLGNYEKALDYSRRSLDIHQRTGDKEGQAKALMGAGIIYRHIERYENSLKSIHQAYLVYTDIDDEIGIAKTSNEMGLLYSKLKEFNQARSFFQHTIDLQESQIEPKTLATAFREMAVIDLNSLQYESAKIMAMKAHDIYKKENELEKGSLTARVLANAYRGLGDNENAVLYYKESLALAGQIGSKIYQMKAQIPLASMLRHTDVDEAMRLLEKALQISIEIGHTYHQLDAYTQLRETEKWRGNFEASLAYAEKEIYLTQAIQEENEKNQLILERAKLYSHKKEVELETLKHKVQLDQVALEQQAFETAMAEQARKISELNLTKNKYASVALASLLAICLIAALYIYRRFIDSNKRNKELDYLAARDSLTNCYNRRILFDFMTRYFADPERTKEYCIILADIDHFKSINDNYGHSKGDSVLCAAANVLQKNVRENDIVARFGGEEFCIILPNTSIEQAVEIAESLRHNIEHHSFEQISLTCSFGISSAQFNTETPKELIDQADKALFKSKSNGRNLVTLWEPKLNDSDKP</sequence>
<feature type="transmembrane region" description="Helical" evidence="4">
    <location>
        <begin position="21"/>
        <end position="41"/>
    </location>
</feature>
<evidence type="ECO:0000256" key="2">
    <source>
        <dbReference type="ARBA" id="ARBA00034247"/>
    </source>
</evidence>
<accession>A0ABT2YQW1</accession>
<evidence type="ECO:0000256" key="3">
    <source>
        <dbReference type="PROSITE-ProRule" id="PRU00339"/>
    </source>
</evidence>
<protein>
    <recommendedName>
        <fullName evidence="1">diguanylate cyclase</fullName>
        <ecNumber evidence="1">2.7.7.65</ecNumber>
    </recommendedName>
</protein>
<keyword evidence="7" id="KW-1185">Reference proteome</keyword>
<dbReference type="PROSITE" id="PS50887">
    <property type="entry name" value="GGDEF"/>
    <property type="match status" value="1"/>
</dbReference>
<name>A0ABT2YQW1_9GAMM</name>
<keyword evidence="6" id="KW-0548">Nucleotidyltransferase</keyword>
<evidence type="ECO:0000259" key="5">
    <source>
        <dbReference type="PROSITE" id="PS50887"/>
    </source>
</evidence>
<keyword evidence="4" id="KW-0472">Membrane</keyword>
<dbReference type="InterPro" id="IPR029787">
    <property type="entry name" value="Nucleotide_cyclase"/>
</dbReference>
<proteinExistence type="predicted"/>
<reference evidence="6 7" key="1">
    <citation type="submission" date="2022-10" db="EMBL/GenBank/DDBJ databases">
        <title>Marinomonas transparenta sp. nov. and Marinomonas sargassi sp. nov., isolated from marine alga (Sargassum natans (L.) Gaillon).</title>
        <authorList>
            <person name="Wang Y."/>
        </authorList>
    </citation>
    <scope>NUCLEOTIDE SEQUENCE [LARGE SCALE GENOMIC DNA]</scope>
    <source>
        <strain evidence="6 7">C2222</strain>
    </source>
</reference>
<dbReference type="Pfam" id="PF00990">
    <property type="entry name" value="GGDEF"/>
    <property type="match status" value="1"/>
</dbReference>
<dbReference type="GO" id="GO:0052621">
    <property type="term" value="F:diguanylate cyclase activity"/>
    <property type="evidence" value="ECO:0007669"/>
    <property type="project" value="UniProtKB-EC"/>
</dbReference>
<dbReference type="InterPro" id="IPR019734">
    <property type="entry name" value="TPR_rpt"/>
</dbReference>
<dbReference type="Proteomes" id="UP001209713">
    <property type="component" value="Unassembled WGS sequence"/>
</dbReference>
<dbReference type="InterPro" id="IPR050469">
    <property type="entry name" value="Diguanylate_Cyclase"/>
</dbReference>
<dbReference type="InterPro" id="IPR011990">
    <property type="entry name" value="TPR-like_helical_dom_sf"/>
</dbReference>
<dbReference type="SMART" id="SM00267">
    <property type="entry name" value="GGDEF"/>
    <property type="match status" value="1"/>
</dbReference>
<evidence type="ECO:0000313" key="6">
    <source>
        <dbReference type="EMBL" id="MCV2402281.1"/>
    </source>
</evidence>
<comment type="caution">
    <text evidence="6">The sequence shown here is derived from an EMBL/GenBank/DDBJ whole genome shotgun (WGS) entry which is preliminary data.</text>
</comment>
<dbReference type="SUPFAM" id="SSF55073">
    <property type="entry name" value="Nucleotide cyclase"/>
    <property type="match status" value="1"/>
</dbReference>
<feature type="repeat" description="TPR" evidence="3">
    <location>
        <begin position="259"/>
        <end position="292"/>
    </location>
</feature>
<dbReference type="InterPro" id="IPR000160">
    <property type="entry name" value="GGDEF_dom"/>
</dbReference>
<dbReference type="RefSeq" id="WP_263529661.1">
    <property type="nucleotide sequence ID" value="NZ_JAOVZB010000002.1"/>
</dbReference>
<keyword evidence="4" id="KW-1133">Transmembrane helix</keyword>
<gene>
    <name evidence="6" type="ORF">OFY17_05200</name>
</gene>
<feature type="transmembrane region" description="Helical" evidence="4">
    <location>
        <begin position="596"/>
        <end position="616"/>
    </location>
</feature>
<dbReference type="EC" id="2.7.7.65" evidence="1"/>
<dbReference type="Pfam" id="PF13176">
    <property type="entry name" value="TPR_7"/>
    <property type="match status" value="1"/>
</dbReference>
<dbReference type="SMART" id="SM00028">
    <property type="entry name" value="TPR"/>
    <property type="match status" value="8"/>
</dbReference>
<dbReference type="EMBL" id="JAOVZB010000002">
    <property type="protein sequence ID" value="MCV2402281.1"/>
    <property type="molecule type" value="Genomic_DNA"/>
</dbReference>
<dbReference type="PANTHER" id="PTHR45138:SF9">
    <property type="entry name" value="DIGUANYLATE CYCLASE DGCM-RELATED"/>
    <property type="match status" value="1"/>
</dbReference>
<feature type="repeat" description="TPR" evidence="3">
    <location>
        <begin position="339"/>
        <end position="372"/>
    </location>
</feature>